<reference evidence="5 7" key="1">
    <citation type="submission" date="2018-06" db="EMBL/GenBank/DDBJ databases">
        <authorList>
            <consortium name="Pathogen Informatics"/>
            <person name="Doyle S."/>
        </authorList>
    </citation>
    <scope>NUCLEOTIDE SEQUENCE [LARGE SCALE GENOMIC DNA]</scope>
    <source>
        <strain evidence="5 7">NCTC11181</strain>
    </source>
</reference>
<dbReference type="Proteomes" id="UP000531813">
    <property type="component" value="Unassembled WGS sequence"/>
</dbReference>
<name>A0A0K4A7C9_ECOLX</name>
<dbReference type="Proteomes" id="UP000254219">
    <property type="component" value="Unassembled WGS sequence"/>
</dbReference>
<gene>
    <name evidence="1" type="ORF">GOP25_21090</name>
    <name evidence="2" type="ORF">HV209_05590</name>
    <name evidence="3" type="ORF">HVW43_24720</name>
    <name evidence="4" type="ORF">I6H02_04180</name>
    <name evidence="5" type="ORF">NCTC11181_05590</name>
    <name evidence="6" type="ORF">QDW62_17620</name>
</gene>
<evidence type="ECO:0000313" key="1">
    <source>
        <dbReference type="EMBL" id="EFH5894697.1"/>
    </source>
</evidence>
<reference evidence="6" key="5">
    <citation type="journal article" date="2023" name="Front. Microbiol.">
        <title>Virotyping and genetic antimicrobial susceptibility testing of porcine ETEC/STEC strains and associated plasmid types.</title>
        <authorList>
            <person name="Vereecke N."/>
            <person name="Van Hoorde S."/>
            <person name="Sperling D."/>
            <person name="Theuns S."/>
            <person name="Devriendt B."/>
            <person name="Cox E."/>
        </authorList>
    </citation>
    <scope>NUCLEOTIDE SEQUENCE</scope>
    <source>
        <strain evidence="6">ETEC4085</strain>
    </source>
</reference>
<organism evidence="2 11">
    <name type="scientific">Escherichia coli</name>
    <dbReference type="NCBI Taxonomy" id="562"/>
    <lineage>
        <taxon>Bacteria</taxon>
        <taxon>Pseudomonadati</taxon>
        <taxon>Pseudomonadota</taxon>
        <taxon>Gammaproteobacteria</taxon>
        <taxon>Enterobacterales</taxon>
        <taxon>Enterobacteriaceae</taxon>
        <taxon>Escherichia</taxon>
    </lineage>
</organism>
<dbReference type="Pfam" id="PF13957">
    <property type="entry name" value="YafO_toxin"/>
    <property type="match status" value="1"/>
</dbReference>
<dbReference type="RefSeq" id="WP_000157344.1">
    <property type="nucleotide sequence ID" value="NZ_AP027417.1"/>
</dbReference>
<dbReference type="EMBL" id="CP122634">
    <property type="protein sequence ID" value="WHI00529.1"/>
    <property type="molecule type" value="Genomic_DNA"/>
</dbReference>
<protein>
    <submittedName>
        <fullName evidence="5">Iron-sulfur cluster assembly scaffold protein SufA</fullName>
    </submittedName>
    <submittedName>
        <fullName evidence="2">Type II toxin-antitoxin system YafO family toxin</fullName>
    </submittedName>
</protein>
<evidence type="ECO:0000313" key="5">
    <source>
        <dbReference type="EMBL" id="STE77630.1"/>
    </source>
</evidence>
<sequence length="126" mass="14722">MASKVSIHKDVEYQDIAKVYGKALENWLNTGVLPDRFGNEGQWEDNARLCGSFVYKLHIRLPSEPPWKKSKAQIDRTSNIYLVYTRHWMDYDNIQIISIMAPDAHEKAKTSFMAELERRAEEFQNS</sequence>
<evidence type="ECO:0000313" key="11">
    <source>
        <dbReference type="Proteomes" id="UP000622722"/>
    </source>
</evidence>
<dbReference type="AlphaFoldDB" id="A0A0K4A7C9"/>
<reference evidence="4 10" key="4">
    <citation type="submission" date="2020-12" db="EMBL/GenBank/DDBJ databases">
        <title>FDA dAtabase for Regulatory Grade micrObial Sequences (FDA-ARGOS): Supporting development and validation of Infectious Disease Dx tests.</title>
        <authorList>
            <person name="Sproer C."/>
            <person name="Gronow S."/>
            <person name="Severitt S."/>
            <person name="Schroder I."/>
            <person name="Tallon L."/>
            <person name="Sadzewicz L."/>
            <person name="Zhao X."/>
            <person name="Boylan J."/>
            <person name="Ott S."/>
            <person name="Bowen H."/>
            <person name="Vavikolanu K."/>
            <person name="Mehta A."/>
            <person name="Aluvathingal J."/>
            <person name="Nadendla S."/>
            <person name="Lowell S."/>
            <person name="Myers T."/>
            <person name="Yan Y."/>
            <person name="Sichtig H."/>
        </authorList>
    </citation>
    <scope>NUCLEOTIDE SEQUENCE [LARGE SCALE GENOMIC DNA]</scope>
    <source>
        <strain evidence="4 10">FDAARGOS_945</strain>
    </source>
</reference>
<evidence type="ECO:0000313" key="9">
    <source>
        <dbReference type="Proteomes" id="UP000531813"/>
    </source>
</evidence>
<reference evidence="2 8" key="3">
    <citation type="submission" date="2020-06" db="EMBL/GenBank/DDBJ databases">
        <title>REHAB project genomes.</title>
        <authorList>
            <person name="Shaw L.P."/>
        </authorList>
    </citation>
    <scope>NUCLEOTIDE SEQUENCE</scope>
    <source>
        <strain evidence="3 8">RHB10-C12</strain>
        <strain evidence="2">RHBSTW-00474</strain>
    </source>
</reference>
<evidence type="ECO:0000313" key="7">
    <source>
        <dbReference type="Proteomes" id="UP000254219"/>
    </source>
</evidence>
<reference evidence="1 9" key="2">
    <citation type="submission" date="2019-12" db="EMBL/GenBank/DDBJ databases">
        <authorList>
            <consortium name="GenomeTrakr network: Whole genome sequencing for foodborne pathogen traceback"/>
        </authorList>
    </citation>
    <scope>NUCLEOTIDE SEQUENCE [LARGE SCALE GENOMIC DNA]</scope>
    <source>
        <strain evidence="1 9">PSU-2243</strain>
    </source>
</reference>
<dbReference type="EMBL" id="CP057906">
    <property type="protein sequence ID" value="QMO43299.1"/>
    <property type="molecule type" value="Genomic_DNA"/>
</dbReference>
<dbReference type="EMBL" id="JABXPW010000001">
    <property type="protein sequence ID" value="MBA7718080.1"/>
    <property type="molecule type" value="Genomic_DNA"/>
</dbReference>
<dbReference type="Proteomes" id="UP000514754">
    <property type="component" value="Chromosome"/>
</dbReference>
<dbReference type="EMBL" id="CP065611">
    <property type="protein sequence ID" value="QPR05658.1"/>
    <property type="molecule type" value="Genomic_DNA"/>
</dbReference>
<dbReference type="Proteomes" id="UP001179946">
    <property type="component" value="Chromosome"/>
</dbReference>
<evidence type="ECO:0000313" key="2">
    <source>
        <dbReference type="EMBL" id="MBA7718080.1"/>
    </source>
</evidence>
<dbReference type="Proteomes" id="UP000622722">
    <property type="component" value="Unassembled WGS sequence"/>
</dbReference>
<dbReference type="Proteomes" id="UP000594864">
    <property type="component" value="Chromosome"/>
</dbReference>
<accession>A0A0K4A7C9</accession>
<evidence type="ECO:0000313" key="4">
    <source>
        <dbReference type="EMBL" id="QPR05658.1"/>
    </source>
</evidence>
<dbReference type="InterPro" id="IPR020353">
    <property type="entry name" value="Toxin_YafO"/>
</dbReference>
<evidence type="ECO:0000313" key="8">
    <source>
        <dbReference type="Proteomes" id="UP000514754"/>
    </source>
</evidence>
<evidence type="ECO:0000313" key="3">
    <source>
        <dbReference type="EMBL" id="QMO43299.1"/>
    </source>
</evidence>
<proteinExistence type="predicted"/>
<evidence type="ECO:0000313" key="6">
    <source>
        <dbReference type="EMBL" id="WHI00529.1"/>
    </source>
</evidence>
<evidence type="ECO:0000313" key="10">
    <source>
        <dbReference type="Proteomes" id="UP000594864"/>
    </source>
</evidence>
<dbReference type="EMBL" id="AASWIS010000029">
    <property type="protein sequence ID" value="EFH5894697.1"/>
    <property type="molecule type" value="Genomic_DNA"/>
</dbReference>
<dbReference type="EMBL" id="UFYN01000009">
    <property type="protein sequence ID" value="STE77630.1"/>
    <property type="molecule type" value="Genomic_DNA"/>
</dbReference>